<keyword evidence="4" id="KW-1185">Reference proteome</keyword>
<sequence length="679" mass="77063">MTLRLRHLRLRANTSGGLYGADISFGAGLTVIWADNTKGKSTCMQGMLYALGMERMLSPRREIPLPHAMTSYVETDLKERHAVLESYVSLEIENKAGQIITVNRGVKSQLDNRLISVDFGPTLTDETISAKRRNFFVMDPGAAVREDGFHYFLEDFLDWKLPMVRRYDAPDGKLYLETIFPLFWVEQKSGWSTIPAAIPTYLRIREVHKRAVEFIMDLDVHRLELRRQQIDDELAANAREWRSHLNEIEKIARRSGGKIEGFPPKQTTIADDINRAHVLLGEKGDWVQLKDALTLLRARVAEVVATAIPQVGFAAEDLNQQLQQLNEQLDTINAKRVSVYAAKQLKDADISSLRRRIKSLEEDLQKNQDVQKLQRYSGALADLTPDHCPTCEQSLIDTLLTQDALTAVMPIEDNIAYLRSQLRMFEDILAREEDASNSLNLNIAQTDRELADVYGRIRTIRSDLISPNATPSAAAVEDRVRMENRIRELEETQSSFEDAVEQLKVLSVTYASLLAEQKALPPDKMSADDKRKFKELTSLVRQQAREFGFSTFDPSEVTISEDTYRPQKEGFEIGFETSASDAIRLKWAYQLGLLELDTVETTNHPGVLVFDEPRQQSSAKVSFESLLKRAAAVKQHNQQVIFSTSEELQNLQRITSGLDCNEHVFSGYIIQPITETMRD</sequence>
<organism evidence="3 4">
    <name type="scientific">Bradyrhizobium sediminis</name>
    <dbReference type="NCBI Taxonomy" id="2840469"/>
    <lineage>
        <taxon>Bacteria</taxon>
        <taxon>Pseudomonadati</taxon>
        <taxon>Pseudomonadota</taxon>
        <taxon>Alphaproteobacteria</taxon>
        <taxon>Hyphomicrobiales</taxon>
        <taxon>Nitrobacteraceae</taxon>
        <taxon>Bradyrhizobium</taxon>
    </lineage>
</organism>
<evidence type="ECO:0000256" key="1">
    <source>
        <dbReference type="SAM" id="Coils"/>
    </source>
</evidence>
<dbReference type="RefSeq" id="WP_215603983.1">
    <property type="nucleotide sequence ID" value="NZ_CP076136.1"/>
</dbReference>
<reference evidence="3 4" key="1">
    <citation type="submission" date="2021-06" db="EMBL/GenBank/DDBJ databases">
        <title>Bradyrhizobium sp. S2-11-4 Genome sequencing.</title>
        <authorList>
            <person name="Jin L."/>
        </authorList>
    </citation>
    <scope>NUCLEOTIDE SEQUENCE [LARGE SCALE GENOMIC DNA]</scope>
    <source>
        <strain evidence="3 4">S2-11-4</strain>
    </source>
</reference>
<keyword evidence="1" id="KW-0175">Coiled coil</keyword>
<proteinExistence type="predicted"/>
<feature type="domain" description="Rad50/SbcC-type AAA" evidence="2">
    <location>
        <begin position="21"/>
        <end position="106"/>
    </location>
</feature>
<dbReference type="Gene3D" id="3.40.50.300">
    <property type="entry name" value="P-loop containing nucleotide triphosphate hydrolases"/>
    <property type="match status" value="1"/>
</dbReference>
<evidence type="ECO:0000259" key="2">
    <source>
        <dbReference type="Pfam" id="PF13476"/>
    </source>
</evidence>
<dbReference type="EMBL" id="CP076136">
    <property type="protein sequence ID" value="QWG23227.1"/>
    <property type="molecule type" value="Genomic_DNA"/>
</dbReference>
<dbReference type="SUPFAM" id="SSF52540">
    <property type="entry name" value="P-loop containing nucleoside triphosphate hydrolases"/>
    <property type="match status" value="1"/>
</dbReference>
<accession>A0A975NXR1</accession>
<dbReference type="InterPro" id="IPR038729">
    <property type="entry name" value="Rad50/SbcC_AAA"/>
</dbReference>
<gene>
    <name evidence="3" type="ORF">KMZ93_25380</name>
</gene>
<name>A0A975NXR1_9BRAD</name>
<dbReference type="AlphaFoldDB" id="A0A975NXR1"/>
<protein>
    <submittedName>
        <fullName evidence="3">AAA family ATPase</fullName>
    </submittedName>
</protein>
<dbReference type="Proteomes" id="UP000676951">
    <property type="component" value="Chromosome"/>
</dbReference>
<evidence type="ECO:0000313" key="4">
    <source>
        <dbReference type="Proteomes" id="UP000676951"/>
    </source>
</evidence>
<dbReference type="Pfam" id="PF13476">
    <property type="entry name" value="AAA_23"/>
    <property type="match status" value="1"/>
</dbReference>
<feature type="coiled-coil region" evidence="1">
    <location>
        <begin position="429"/>
        <end position="506"/>
    </location>
</feature>
<feature type="coiled-coil region" evidence="1">
    <location>
        <begin position="315"/>
        <end position="370"/>
    </location>
</feature>
<evidence type="ECO:0000313" key="3">
    <source>
        <dbReference type="EMBL" id="QWG23227.1"/>
    </source>
</evidence>
<dbReference type="InterPro" id="IPR027417">
    <property type="entry name" value="P-loop_NTPase"/>
</dbReference>